<dbReference type="EMBL" id="AUZJ01000069">
    <property type="protein sequence ID" value="ERF59441.1"/>
    <property type="molecule type" value="Genomic_DNA"/>
</dbReference>
<dbReference type="InterPro" id="IPR044946">
    <property type="entry name" value="Restrct_endonuc_typeI_TRD_sf"/>
</dbReference>
<dbReference type="PATRIC" id="fig|1125725.3.peg.2563"/>
<evidence type="ECO:0000313" key="6">
    <source>
        <dbReference type="Proteomes" id="UP000016412"/>
    </source>
</evidence>
<dbReference type="InterPro" id="IPR000055">
    <property type="entry name" value="Restrct_endonuc_typeI_TRD"/>
</dbReference>
<dbReference type="Pfam" id="PF01420">
    <property type="entry name" value="Methylase_S"/>
    <property type="match status" value="1"/>
</dbReference>
<accession>U1FJC8</accession>
<evidence type="ECO:0000256" key="1">
    <source>
        <dbReference type="ARBA" id="ARBA00010923"/>
    </source>
</evidence>
<dbReference type="PANTHER" id="PTHR30408:SF13">
    <property type="entry name" value="TYPE I RESTRICTION ENZYME HINDI SPECIFICITY SUBUNIT"/>
    <property type="match status" value="1"/>
</dbReference>
<dbReference type="eggNOG" id="COG0732">
    <property type="taxonomic scope" value="Bacteria"/>
</dbReference>
<evidence type="ECO:0000256" key="3">
    <source>
        <dbReference type="ARBA" id="ARBA00023125"/>
    </source>
</evidence>
<dbReference type="SUPFAM" id="SSF116734">
    <property type="entry name" value="DNA methylase specificity domain"/>
    <property type="match status" value="2"/>
</dbReference>
<keyword evidence="2" id="KW-0680">Restriction system</keyword>
<protein>
    <submittedName>
        <fullName evidence="5">Type I restriction modification DNA specificity domain protein</fullName>
    </submittedName>
</protein>
<evidence type="ECO:0000259" key="4">
    <source>
        <dbReference type="Pfam" id="PF01420"/>
    </source>
</evidence>
<comment type="caution">
    <text evidence="5">The sequence shown here is derived from an EMBL/GenBank/DDBJ whole genome shotgun (WGS) entry which is preliminary data.</text>
</comment>
<name>U1FJC8_TRESO</name>
<dbReference type="Proteomes" id="UP000016412">
    <property type="component" value="Unassembled WGS sequence"/>
</dbReference>
<gene>
    <name evidence="5" type="ORF">HMPREF1325_1427</name>
</gene>
<dbReference type="RefSeq" id="WP_021331520.1">
    <property type="nucleotide sequence ID" value="NZ_AUZJ01000069.1"/>
</dbReference>
<sequence length="404" mass="45300">MKYKLSDICAFTDERIVVTDLDLDNYISTENMLQNKEGVICSAGLPTVNQIQAYQPGDVLISNIRPYFKKIWYADRSGGCSNDILVLRAKENTYPGFLYYLLSDNAFFNYAAATAKGTKMPRGDKDAIMKYEVPNLPIGIQIKIADILSALDAQISNNKAINNHLEQIAQAIFKSWFVDFEPFGGKMPKDWREGTFSDLLSTIIGGDWGKDTSTSNNTQKVYCIRGTDIDNINAGNKGKMPIRYIFPKNYADKQLSVGDIVVEISGGSPTQSTGRCALITQSLLDRYDFGMVCTNFCRAIKPLEGYSSFVYFYWKYLYDRGIMFSYENGTTGIKNLNISDFLKIEPIIIPPIKVAFYFTEAVGILIDMIFSNSLANENLAVIRDTLLPHLMSGELSVTDLEDDK</sequence>
<dbReference type="Gene3D" id="3.90.220.20">
    <property type="entry name" value="DNA methylase specificity domains"/>
    <property type="match status" value="2"/>
</dbReference>
<dbReference type="GO" id="GO:0003677">
    <property type="term" value="F:DNA binding"/>
    <property type="evidence" value="ECO:0007669"/>
    <property type="project" value="UniProtKB-KW"/>
</dbReference>
<dbReference type="AlphaFoldDB" id="U1FJC8"/>
<evidence type="ECO:0000313" key="5">
    <source>
        <dbReference type="EMBL" id="ERF59441.1"/>
    </source>
</evidence>
<dbReference type="InterPro" id="IPR052021">
    <property type="entry name" value="Type-I_RS_S_subunit"/>
</dbReference>
<proteinExistence type="inferred from homology"/>
<evidence type="ECO:0000256" key="2">
    <source>
        <dbReference type="ARBA" id="ARBA00022747"/>
    </source>
</evidence>
<keyword evidence="3" id="KW-0238">DNA-binding</keyword>
<dbReference type="GO" id="GO:0009307">
    <property type="term" value="P:DNA restriction-modification system"/>
    <property type="evidence" value="ECO:0007669"/>
    <property type="project" value="UniProtKB-KW"/>
</dbReference>
<dbReference type="PANTHER" id="PTHR30408">
    <property type="entry name" value="TYPE-1 RESTRICTION ENZYME ECOKI SPECIFICITY PROTEIN"/>
    <property type="match status" value="1"/>
</dbReference>
<comment type="similarity">
    <text evidence="1">Belongs to the type-I restriction system S methylase family.</text>
</comment>
<reference evidence="5 6" key="1">
    <citation type="submission" date="2013-08" db="EMBL/GenBank/DDBJ databases">
        <authorList>
            <person name="Durkin A.S."/>
            <person name="Haft D.R."/>
            <person name="McCorrison J."/>
            <person name="Torralba M."/>
            <person name="Gillis M."/>
            <person name="Haft D.H."/>
            <person name="Methe B."/>
            <person name="Sutton G."/>
            <person name="Nelson K.E."/>
        </authorList>
    </citation>
    <scope>NUCLEOTIDE SEQUENCE [LARGE SCALE GENOMIC DNA]</scope>
    <source>
        <strain evidence="5 6">VPI DR56BR1116</strain>
    </source>
</reference>
<organism evidence="5 6">
    <name type="scientific">Treponema socranskii subsp. socranskii VPI DR56BR1116 = ATCC 35536</name>
    <dbReference type="NCBI Taxonomy" id="1125725"/>
    <lineage>
        <taxon>Bacteria</taxon>
        <taxon>Pseudomonadati</taxon>
        <taxon>Spirochaetota</taxon>
        <taxon>Spirochaetia</taxon>
        <taxon>Spirochaetales</taxon>
        <taxon>Treponemataceae</taxon>
        <taxon>Treponema</taxon>
    </lineage>
</organism>
<dbReference type="STRING" id="1125725.HMPREF1325_1427"/>
<feature type="domain" description="Type I restriction modification DNA specificity" evidence="4">
    <location>
        <begin position="3"/>
        <end position="167"/>
    </location>
</feature>